<name>A0A1B7NVY7_9EURO</name>
<gene>
    <name evidence="3" type="ORF">ACJ72_04873</name>
</gene>
<feature type="coiled-coil region" evidence="1">
    <location>
        <begin position="965"/>
        <end position="999"/>
    </location>
</feature>
<feature type="compositionally biased region" description="Polar residues" evidence="2">
    <location>
        <begin position="1"/>
        <end position="10"/>
    </location>
</feature>
<feature type="compositionally biased region" description="Polar residues" evidence="2">
    <location>
        <begin position="101"/>
        <end position="114"/>
    </location>
</feature>
<feature type="region of interest" description="Disordered" evidence="2">
    <location>
        <begin position="1036"/>
        <end position="1080"/>
    </location>
</feature>
<proteinExistence type="predicted"/>
<keyword evidence="1" id="KW-0175">Coiled coil</keyword>
<accession>A0A1B7NVY7</accession>
<feature type="compositionally biased region" description="Basic residues" evidence="2">
    <location>
        <begin position="1344"/>
        <end position="1353"/>
    </location>
</feature>
<feature type="region of interest" description="Disordered" evidence="2">
    <location>
        <begin position="1291"/>
        <end position="1408"/>
    </location>
</feature>
<feature type="coiled-coil region" evidence="1">
    <location>
        <begin position="898"/>
        <end position="932"/>
    </location>
</feature>
<dbReference type="Proteomes" id="UP000091918">
    <property type="component" value="Unassembled WGS sequence"/>
</dbReference>
<sequence>MTSSSQTTSAEGHIMEGESPPVILANDESGLSPMSKKILDKCAIPVTPVTTNFSITPALISRPSISGLDTGEFSFHFAKPKLPTPNFTSRLKTKLDGGMTATLNNPGVTLNTPETGRPDIKLTDSGSRGSPAHLNEEDASSRRTSPPRSPVAKRTAKILCEPNAKPSSEETACILEDGYRASGQSETDTPEQGSYLTDVNDLKSQGDLTRATPKACTPSPASSHHDIGEPKPPSARPLTKDAGLRPKLLLNPKVTKRSISPRLGLNRSAARQVTPGPNPSFPSQLSEQDLFYMLILRLKKRDEVDAETTAMREQMEGEMIKLTRANDTLLCKLRESDLICKNQKGQLTARNSLVERWKVKFSKLRAVVTSVGTEFAGLRMEGQRLKSMQDSLFQEKEQIRETLKQINSSTDQLKTRWSQHRANITDAKQECNSLEKSLLIATTKITDTEKLISMERNRVATLENYIKNYSHRHQAQAAEIEQKQSHTITKIDAIHKHLEGSWNFSQSSFKNEIESGFSSGMSLLKLLSERQTVIPQDLEKVDRAIRDLSTQLNSSIEASNKTMETAVERHTNYGQRISTQLTDLDTAVRSGRAVVDQLAEARELYGGFQEKLHAVEKNLAEVSADRDRLMSQEADLQRHIGDLKIEISSLQRNEIENNQFKDADKSSELQIQLGVTSAALDKVTAEFKAKESETHEMELKLAETIEKLRAAEYKIANLQSENFNLQEEARKTEHKVREELTKANLAAKDQHRAWFEQERHKLTREKTLAENNAQKAIEELDAVKCSLQAMEKRNHDLTTKMNQRQAEINSMKMAASNRDSDVSTEVDEVKVLHASTLKELQSARGQLEAVAKEKEELTQQLSESRINLDILQEQETLRDTLKVLQYEVAEKDINLLSMREELSKSEESNQRALRLEQEVADKSAEIAILREKLNNTWTSDKSIVKLTKGRSDEIVEGSGEFPIAISTLQQNVERKDNELAELKSRLQEANHIFEKVENILKQLGFIGTAESLRDCSNVLQSRFEIMVGDPGVREVKEHTESRPHISTRASSKRQRTSRKRTISSSYAECVGTASSTRERQTTELVYRTQSTREIISPTLKTPSSRQKSNINNERTMMSGAFIRPSSQLQTDTAPQVVYLREPTFPMPDTASLNALFPSTSMGGINLGASQALTAVDQNAPPIEKASLFTIEKDIGKDRNDLSISNVVNDVISASRRAREPRLPKGPLQLKVPFESKGTCEAMGNEHAQKTNAPSRRGDVTNGVETQPISGFRTSACILKTKEMPKDEMHAKELKVVQKPPEKLSPKGILKDTTKSAPSTEENAVQTPPHENKGDSPMGANSKIACRRPSRRSKYFNPTFSPAASITARGRYGSTANKACTPTGRARERPRRRPRGDPYHNRFSQKPHV</sequence>
<keyword evidence="4" id="KW-1185">Reference proteome</keyword>
<reference evidence="3 4" key="1">
    <citation type="submission" date="2015-07" db="EMBL/GenBank/DDBJ databases">
        <title>Emmonsia species relationships and genome sequence.</title>
        <authorList>
            <person name="Cuomo C.A."/>
            <person name="Schwartz I.S."/>
            <person name="Kenyon C."/>
            <person name="de Hoog G.S."/>
            <person name="Govender N.P."/>
            <person name="Botha A."/>
            <person name="Moreno L."/>
            <person name="de Vries M."/>
            <person name="Munoz J.F."/>
            <person name="Stielow J.B."/>
        </authorList>
    </citation>
    <scope>NUCLEOTIDE SEQUENCE [LARGE SCALE GENOMIC DNA]</scope>
    <source>
        <strain evidence="3 4">CBS 136260</strain>
    </source>
</reference>
<comment type="caution">
    <text evidence="3">The sequence shown here is derived from an EMBL/GenBank/DDBJ whole genome shotgun (WGS) entry which is preliminary data.</text>
</comment>
<feature type="region of interest" description="Disordered" evidence="2">
    <location>
        <begin position="1244"/>
        <end position="1266"/>
    </location>
</feature>
<evidence type="ECO:0000313" key="3">
    <source>
        <dbReference type="EMBL" id="OAX80787.1"/>
    </source>
</evidence>
<feature type="region of interest" description="Disordered" evidence="2">
    <location>
        <begin position="98"/>
        <end position="169"/>
    </location>
</feature>
<feature type="coiled-coil region" evidence="1">
    <location>
        <begin position="612"/>
        <end position="653"/>
    </location>
</feature>
<feature type="region of interest" description="Disordered" evidence="2">
    <location>
        <begin position="1"/>
        <end position="24"/>
    </location>
</feature>
<feature type="coiled-coil region" evidence="1">
    <location>
        <begin position="701"/>
        <end position="735"/>
    </location>
</feature>
<feature type="compositionally biased region" description="Basic and acidic residues" evidence="2">
    <location>
        <begin position="1291"/>
        <end position="1313"/>
    </location>
</feature>
<feature type="region of interest" description="Disordered" evidence="2">
    <location>
        <begin position="208"/>
        <end position="246"/>
    </location>
</feature>
<organism evidence="3 4">
    <name type="scientific">Emergomyces africanus</name>
    <dbReference type="NCBI Taxonomy" id="1955775"/>
    <lineage>
        <taxon>Eukaryota</taxon>
        <taxon>Fungi</taxon>
        <taxon>Dikarya</taxon>
        <taxon>Ascomycota</taxon>
        <taxon>Pezizomycotina</taxon>
        <taxon>Eurotiomycetes</taxon>
        <taxon>Eurotiomycetidae</taxon>
        <taxon>Onygenales</taxon>
        <taxon>Ajellomycetaceae</taxon>
        <taxon>Emergomyces</taxon>
    </lineage>
</organism>
<dbReference type="STRING" id="1658172.A0A1B7NVY7"/>
<evidence type="ECO:0000256" key="1">
    <source>
        <dbReference type="SAM" id="Coils"/>
    </source>
</evidence>
<feature type="compositionally biased region" description="Polar residues" evidence="2">
    <location>
        <begin position="1314"/>
        <end position="1325"/>
    </location>
</feature>
<protein>
    <submittedName>
        <fullName evidence="3">Uncharacterized protein</fullName>
    </submittedName>
</protein>
<dbReference type="EMBL" id="LGUA01000617">
    <property type="protein sequence ID" value="OAX80787.1"/>
    <property type="molecule type" value="Genomic_DNA"/>
</dbReference>
<evidence type="ECO:0000256" key="2">
    <source>
        <dbReference type="SAM" id="MobiDB-lite"/>
    </source>
</evidence>
<dbReference type="OrthoDB" id="4201669at2759"/>
<feature type="coiled-coil region" evidence="1">
    <location>
        <begin position="759"/>
        <end position="807"/>
    </location>
</feature>
<feature type="compositionally biased region" description="Basic residues" evidence="2">
    <location>
        <begin position="1050"/>
        <end position="1061"/>
    </location>
</feature>
<evidence type="ECO:0000313" key="4">
    <source>
        <dbReference type="Proteomes" id="UP000091918"/>
    </source>
</evidence>
<feature type="coiled-coil region" evidence="1">
    <location>
        <begin position="837"/>
        <end position="874"/>
    </location>
</feature>